<evidence type="ECO:0000313" key="2">
    <source>
        <dbReference type="EMBL" id="KLO15780.1"/>
    </source>
</evidence>
<reference evidence="2 3" key="1">
    <citation type="submission" date="2015-04" db="EMBL/GenBank/DDBJ databases">
        <title>Complete genome sequence of Schizopora paradoxa KUC8140, a cosmopolitan wood degrader in East Asia.</title>
        <authorList>
            <consortium name="DOE Joint Genome Institute"/>
            <person name="Min B."/>
            <person name="Park H."/>
            <person name="Jang Y."/>
            <person name="Kim J.-J."/>
            <person name="Kim K.H."/>
            <person name="Pangilinan J."/>
            <person name="Lipzen A."/>
            <person name="Riley R."/>
            <person name="Grigoriev I.V."/>
            <person name="Spatafora J.W."/>
            <person name="Choi I.-G."/>
        </authorList>
    </citation>
    <scope>NUCLEOTIDE SEQUENCE [LARGE SCALE GENOMIC DNA]</scope>
    <source>
        <strain evidence="2 3">KUC8140</strain>
    </source>
</reference>
<dbReference type="AlphaFoldDB" id="A0A0H2RUS6"/>
<dbReference type="SUPFAM" id="SSF81383">
    <property type="entry name" value="F-box domain"/>
    <property type="match status" value="1"/>
</dbReference>
<protein>
    <recommendedName>
        <fullName evidence="1">F-box domain-containing protein</fullName>
    </recommendedName>
</protein>
<dbReference type="InParanoid" id="A0A0H2RUS6"/>
<evidence type="ECO:0000313" key="3">
    <source>
        <dbReference type="Proteomes" id="UP000053477"/>
    </source>
</evidence>
<dbReference type="STRING" id="27342.A0A0H2RUS6"/>
<dbReference type="OrthoDB" id="3172239at2759"/>
<evidence type="ECO:0000259" key="1">
    <source>
        <dbReference type="Pfam" id="PF12937"/>
    </source>
</evidence>
<dbReference type="Gene3D" id="1.20.1280.50">
    <property type="match status" value="1"/>
</dbReference>
<gene>
    <name evidence="2" type="ORF">SCHPADRAFT_249109</name>
</gene>
<accession>A0A0H2RUS6</accession>
<keyword evidence="3" id="KW-1185">Reference proteome</keyword>
<dbReference type="InterPro" id="IPR001810">
    <property type="entry name" value="F-box_dom"/>
</dbReference>
<organism evidence="2 3">
    <name type="scientific">Schizopora paradoxa</name>
    <dbReference type="NCBI Taxonomy" id="27342"/>
    <lineage>
        <taxon>Eukaryota</taxon>
        <taxon>Fungi</taxon>
        <taxon>Dikarya</taxon>
        <taxon>Basidiomycota</taxon>
        <taxon>Agaricomycotina</taxon>
        <taxon>Agaricomycetes</taxon>
        <taxon>Hymenochaetales</taxon>
        <taxon>Schizoporaceae</taxon>
        <taxon>Schizopora</taxon>
    </lineage>
</organism>
<name>A0A0H2RUS6_9AGAM</name>
<sequence>MKQNLLHDEPFLLVASQASQRRYVSCIPTEILTRTFSLLLPMTLAMGNDYDAVESDCTYFLRPYGSHNDLLNVSRVCRDWRRVCLSTTSLWNRIWINDDDISSYRAEVFRDRSGNAPLEVVVRNDQTVKQASTSRSPYLRQPNDVFMGPIFHPLLHLSKLFPHGPTRMKTLRISCTFPIHKSFAISTWFSNPAPLLESLSIGNNRHGIRNINDEGTSYFKTPRPLFGGFTPSLRKLSVDSVEIPWDSAVFRNLTLLHICYYMDSPEIRAVGKVTVDRLLQILSDCPFLVSMKLENAGPIRSTVAKENTLKLPSKIDLPLLTNISVDSIEDMSVVKTFFNIIHTRVLRHCVVKTDTLPLDDVSDIFPQTLEFDPRLRLCNYLMLDLHPVCESIFAEISHVDGLDKGLQEKLGHKTISMFGLIDDAMRFGVMVELKNGLKWDEEVEDDRDEEAFIRLSLSFLRRFCVNPENIHALYIQSSEIALRDWPYRGIFEILTNVHCIQVWNYEGGSIEAESFTSFLFDEAQRADAQDNAVACPSVKMLIMGDVNFEEHTIERLYAFLSHRKERKAELQYLGLCCCRGISEEKVSSLRGLVKLLRVGLDEPDSDLETLN</sequence>
<dbReference type="SUPFAM" id="SSF52047">
    <property type="entry name" value="RNI-like"/>
    <property type="match status" value="1"/>
</dbReference>
<feature type="domain" description="F-box" evidence="1">
    <location>
        <begin position="66"/>
        <end position="96"/>
    </location>
</feature>
<dbReference type="Pfam" id="PF12937">
    <property type="entry name" value="F-box-like"/>
    <property type="match status" value="1"/>
</dbReference>
<dbReference type="InterPro" id="IPR036047">
    <property type="entry name" value="F-box-like_dom_sf"/>
</dbReference>
<dbReference type="Proteomes" id="UP000053477">
    <property type="component" value="Unassembled WGS sequence"/>
</dbReference>
<dbReference type="EMBL" id="KQ085925">
    <property type="protein sequence ID" value="KLO15780.1"/>
    <property type="molecule type" value="Genomic_DNA"/>
</dbReference>
<proteinExistence type="predicted"/>